<evidence type="ECO:0000256" key="1">
    <source>
        <dbReference type="SAM" id="MobiDB-lite"/>
    </source>
</evidence>
<name>A0ABN9M5T2_9NEOB</name>
<keyword evidence="3" id="KW-1185">Reference proteome</keyword>
<reference evidence="2" key="1">
    <citation type="submission" date="2023-07" db="EMBL/GenBank/DDBJ databases">
        <authorList>
            <person name="Stuckert A."/>
        </authorList>
    </citation>
    <scope>NUCLEOTIDE SEQUENCE</scope>
</reference>
<feature type="compositionally biased region" description="Polar residues" evidence="1">
    <location>
        <begin position="87"/>
        <end position="99"/>
    </location>
</feature>
<accession>A0ABN9M5T2</accession>
<gene>
    <name evidence="2" type="ORF">RIMI_LOCUS16954749</name>
</gene>
<dbReference type="EMBL" id="CAUEEQ010048381">
    <property type="protein sequence ID" value="CAJ0959717.1"/>
    <property type="molecule type" value="Genomic_DNA"/>
</dbReference>
<sequence>MSPLMQARAMNPQLFRNMSAYFTVPLTAAGEIMIHPPSYSWKDISARSVRVTSGAYLQHYRMLQISPSDADCSDMNEHPKKRKRKTSFPSRYAGQSSAVASAPDVALPVKKVENNGIYFDHCYSVCSLIQADPKLPDSEGA</sequence>
<comment type="caution">
    <text evidence="2">The sequence shown here is derived from an EMBL/GenBank/DDBJ whole genome shotgun (WGS) entry which is preliminary data.</text>
</comment>
<evidence type="ECO:0000313" key="3">
    <source>
        <dbReference type="Proteomes" id="UP001176940"/>
    </source>
</evidence>
<organism evidence="2 3">
    <name type="scientific">Ranitomeya imitator</name>
    <name type="common">mimic poison frog</name>
    <dbReference type="NCBI Taxonomy" id="111125"/>
    <lineage>
        <taxon>Eukaryota</taxon>
        <taxon>Metazoa</taxon>
        <taxon>Chordata</taxon>
        <taxon>Craniata</taxon>
        <taxon>Vertebrata</taxon>
        <taxon>Euteleostomi</taxon>
        <taxon>Amphibia</taxon>
        <taxon>Batrachia</taxon>
        <taxon>Anura</taxon>
        <taxon>Neobatrachia</taxon>
        <taxon>Hyloidea</taxon>
        <taxon>Dendrobatidae</taxon>
        <taxon>Dendrobatinae</taxon>
        <taxon>Ranitomeya</taxon>
    </lineage>
</organism>
<feature type="region of interest" description="Disordered" evidence="1">
    <location>
        <begin position="68"/>
        <end position="100"/>
    </location>
</feature>
<proteinExistence type="predicted"/>
<protein>
    <submittedName>
        <fullName evidence="2">Uncharacterized protein</fullName>
    </submittedName>
</protein>
<dbReference type="Proteomes" id="UP001176940">
    <property type="component" value="Unassembled WGS sequence"/>
</dbReference>
<evidence type="ECO:0000313" key="2">
    <source>
        <dbReference type="EMBL" id="CAJ0959717.1"/>
    </source>
</evidence>